<dbReference type="EMBL" id="AP025225">
    <property type="protein sequence ID" value="BDB96272.1"/>
    <property type="molecule type" value="Genomic_DNA"/>
</dbReference>
<evidence type="ECO:0000256" key="7">
    <source>
        <dbReference type="HAMAP-Rule" id="MF_00100"/>
    </source>
</evidence>
<comment type="similarity">
    <text evidence="1 7 8">Belongs to the TRAFAC class translation factor GTPase superfamily. Classic translation factor GTPase family. IF-2 subfamily.</text>
</comment>
<dbReference type="CDD" id="cd03692">
    <property type="entry name" value="mtIF2_IVc"/>
    <property type="match status" value="1"/>
</dbReference>
<feature type="domain" description="Tr-type G" evidence="10">
    <location>
        <begin position="363"/>
        <end position="533"/>
    </location>
</feature>
<feature type="compositionally biased region" description="Basic and acidic residues" evidence="9">
    <location>
        <begin position="110"/>
        <end position="121"/>
    </location>
</feature>
<comment type="caution">
    <text evidence="7">Lacks conserved residue(s) required for the propagation of feature annotation.</text>
</comment>
<dbReference type="Pfam" id="PF00009">
    <property type="entry name" value="GTP_EFTU"/>
    <property type="match status" value="1"/>
</dbReference>
<organism evidence="11 12">
    <name type="scientific">Candidatus Hydrogenosomobacter endosymbioticus</name>
    <dbReference type="NCBI Taxonomy" id="2558174"/>
    <lineage>
        <taxon>Bacteria</taxon>
        <taxon>Pseudomonadati</taxon>
        <taxon>Pseudomonadota</taxon>
        <taxon>Alphaproteobacteria</taxon>
        <taxon>Holosporales</taxon>
        <taxon>Holosporaceae</taxon>
        <taxon>Candidatus Hydrogenosomobacter</taxon>
    </lineage>
</organism>
<evidence type="ECO:0000256" key="4">
    <source>
        <dbReference type="ARBA" id="ARBA00022741"/>
    </source>
</evidence>
<feature type="compositionally biased region" description="Basic and acidic residues" evidence="9">
    <location>
        <begin position="69"/>
        <end position="79"/>
    </location>
</feature>
<gene>
    <name evidence="7 11" type="primary">infB</name>
    <name evidence="11" type="ORF">HYD_4050</name>
</gene>
<feature type="region of interest" description="Disordered" evidence="9">
    <location>
        <begin position="159"/>
        <end position="257"/>
    </location>
</feature>
<dbReference type="Pfam" id="PF11987">
    <property type="entry name" value="IF-2"/>
    <property type="match status" value="1"/>
</dbReference>
<keyword evidence="4 7" id="KW-0547">Nucleotide-binding</keyword>
<feature type="compositionally biased region" description="Basic and acidic residues" evidence="9">
    <location>
        <begin position="200"/>
        <end position="209"/>
    </location>
</feature>
<dbReference type="InterPro" id="IPR009000">
    <property type="entry name" value="Transl_B-barrel_sf"/>
</dbReference>
<feature type="compositionally biased region" description="Basic and acidic residues" evidence="9">
    <location>
        <begin position="227"/>
        <end position="236"/>
    </location>
</feature>
<feature type="region of interest" description="Disordered" evidence="9">
    <location>
        <begin position="101"/>
        <end position="121"/>
    </location>
</feature>
<dbReference type="Gene3D" id="2.40.30.10">
    <property type="entry name" value="Translation factors"/>
    <property type="match status" value="2"/>
</dbReference>
<comment type="subcellular location">
    <subcellularLocation>
        <location evidence="7">Cytoplasm</location>
    </subcellularLocation>
</comment>
<dbReference type="InterPro" id="IPR053905">
    <property type="entry name" value="EF-G-like_DII"/>
</dbReference>
<dbReference type="InterPro" id="IPR036925">
    <property type="entry name" value="TIF_IF2_dom3_sf"/>
</dbReference>
<dbReference type="PROSITE" id="PS51722">
    <property type="entry name" value="G_TR_2"/>
    <property type="match status" value="1"/>
</dbReference>
<dbReference type="InterPro" id="IPR013575">
    <property type="entry name" value="IF2_assoc_dom_bac"/>
</dbReference>
<feature type="binding site" evidence="7">
    <location>
        <begin position="419"/>
        <end position="423"/>
    </location>
    <ligand>
        <name>GTP</name>
        <dbReference type="ChEBI" id="CHEBI:37565"/>
    </ligand>
</feature>
<evidence type="ECO:0000259" key="10">
    <source>
        <dbReference type="PROSITE" id="PS51722"/>
    </source>
</evidence>
<dbReference type="CDD" id="cd01887">
    <property type="entry name" value="IF2_eIF5B"/>
    <property type="match status" value="1"/>
</dbReference>
<dbReference type="InterPro" id="IPR005225">
    <property type="entry name" value="Small_GTP-bd"/>
</dbReference>
<dbReference type="InterPro" id="IPR000795">
    <property type="entry name" value="T_Tr_GTP-bd_dom"/>
</dbReference>
<dbReference type="NCBIfam" id="TIGR00487">
    <property type="entry name" value="IF-2"/>
    <property type="match status" value="1"/>
</dbReference>
<feature type="binding site" evidence="7">
    <location>
        <begin position="372"/>
        <end position="379"/>
    </location>
    <ligand>
        <name>GTP</name>
        <dbReference type="ChEBI" id="CHEBI:37565"/>
    </ligand>
</feature>
<dbReference type="GO" id="GO:0003743">
    <property type="term" value="F:translation initiation factor activity"/>
    <property type="evidence" value="ECO:0007669"/>
    <property type="project" value="UniProtKB-KW"/>
</dbReference>
<dbReference type="InterPro" id="IPR000178">
    <property type="entry name" value="TF_IF2_bacterial-like"/>
</dbReference>
<dbReference type="RefSeq" id="WP_236864499.1">
    <property type="nucleotide sequence ID" value="NZ_AP025225.1"/>
</dbReference>
<dbReference type="Pfam" id="PF22042">
    <property type="entry name" value="EF-G_D2"/>
    <property type="match status" value="1"/>
</dbReference>
<comment type="function">
    <text evidence="7 8">One of the essential components for the initiation of protein synthesis. Protects formylmethionyl-tRNA from spontaneous hydrolysis and promotes its binding to the 30S ribosomal subunits. Also involved in the hydrolysis of GTP during the formation of the 70S ribosomal complex.</text>
</comment>
<reference evidence="11" key="1">
    <citation type="submission" date="2021-10" db="EMBL/GenBank/DDBJ databases">
        <title>Genome Sequence of The Candidatus Hydrogeosomobacter endosymbioticus, an Intracellular Bacterial Symbiont of the Anaerobic Ciliate GW7.</title>
        <authorList>
            <person name="Shiohama Y."/>
            <person name="Shinzato N."/>
        </authorList>
    </citation>
    <scope>NUCLEOTIDE SEQUENCE [LARGE SCALE GENOMIC DNA]</scope>
    <source>
        <strain evidence="11">200920</strain>
    </source>
</reference>
<dbReference type="SUPFAM" id="SSF50447">
    <property type="entry name" value="Translation proteins"/>
    <property type="match status" value="2"/>
</dbReference>
<name>A0ABM7V8Z4_9PROT</name>
<evidence type="ECO:0000256" key="5">
    <source>
        <dbReference type="ARBA" id="ARBA00022917"/>
    </source>
</evidence>
<dbReference type="PANTHER" id="PTHR43381:SF5">
    <property type="entry name" value="TR-TYPE G DOMAIN-CONTAINING PROTEIN"/>
    <property type="match status" value="1"/>
</dbReference>
<dbReference type="InterPro" id="IPR015760">
    <property type="entry name" value="TIF_IF2"/>
</dbReference>
<proteinExistence type="inferred from homology"/>
<dbReference type="SUPFAM" id="SSF52540">
    <property type="entry name" value="P-loop containing nucleoside triphosphate hydrolases"/>
    <property type="match status" value="1"/>
</dbReference>
<dbReference type="PANTHER" id="PTHR43381">
    <property type="entry name" value="TRANSLATION INITIATION FACTOR IF-2-RELATED"/>
    <property type="match status" value="1"/>
</dbReference>
<evidence type="ECO:0000256" key="2">
    <source>
        <dbReference type="ARBA" id="ARBA00020675"/>
    </source>
</evidence>
<keyword evidence="6 7" id="KW-0342">GTP-binding</keyword>
<keyword evidence="5 7" id="KW-0648">Protein biosynthesis</keyword>
<dbReference type="Pfam" id="PF08364">
    <property type="entry name" value="IF2_assoc"/>
    <property type="match status" value="1"/>
</dbReference>
<protein>
    <recommendedName>
        <fullName evidence="2 7">Translation initiation factor IF-2</fullName>
    </recommendedName>
</protein>
<feature type="binding site" evidence="7">
    <location>
        <begin position="473"/>
        <end position="476"/>
    </location>
    <ligand>
        <name>GTP</name>
        <dbReference type="ChEBI" id="CHEBI:37565"/>
    </ligand>
</feature>
<feature type="region of interest" description="Disordered" evidence="9">
    <location>
        <begin position="23"/>
        <end position="89"/>
    </location>
</feature>
<dbReference type="InterPro" id="IPR044145">
    <property type="entry name" value="IF2_II"/>
</dbReference>
<keyword evidence="7" id="KW-0963">Cytoplasm</keyword>
<dbReference type="HAMAP" id="MF_00100_B">
    <property type="entry name" value="IF_2_B"/>
    <property type="match status" value="1"/>
</dbReference>
<dbReference type="InterPro" id="IPR023115">
    <property type="entry name" value="TIF_IF2_dom3"/>
</dbReference>
<accession>A0ABM7V8Z4</accession>
<evidence type="ECO:0000256" key="8">
    <source>
        <dbReference type="RuleBase" id="RU000644"/>
    </source>
</evidence>
<evidence type="ECO:0000256" key="9">
    <source>
        <dbReference type="SAM" id="MobiDB-lite"/>
    </source>
</evidence>
<evidence type="ECO:0000313" key="12">
    <source>
        <dbReference type="Proteomes" id="UP001320209"/>
    </source>
</evidence>
<sequence length="867" mass="93695">MVDKVIDKEEKKKRKPLTLHGAVDSSFMSGEPGYIRQSFTHGKSKSVEIEVKRRRRSSSGGKSEPYEGSDDKLTDKEQQARMQALRNSFIQAEEEEMRKAAEEAAALAEADEKRRIDEAGSAKFLDDKSSSFIEDIGVRASDEIFESVDQIGDASAAAATDFSGLDFKTGPDALEVRKDSRVRVKPNVGKKGSRYGGDGKYGDVGKDGLLDQQVPSKKAKGIGFPQDSRDSRDKSGGKSSQRKRGGGDAVGISEDDDFRGRGPIVGLKKLRKASNSKKRKLVTPKRVDIFPQQSVDAIANRMSVKLNAVVRMLEKIGVKEARLIDADVAELLVAEFGHIPVRGKNKTVEEKILEQRAVGSSVRKIPVVAIMGHVDHGKTTLLDALRNTDVAGGEHGGITQHIGAYQVVLKSGEKITFLDTPGHEAFSQIRARGANVTDIVVIVVAADDGVKAQTEEAIRHAQNAGVPMIIAINKIDKYNANADFVRERLLSYGIIVEKLGGDVLDVEVSAMKGIGLDKLEDSILLLSQMLDLKADDGGDAVGAVVETRVKKGFGPVATVLVESGTLKKGDVIVAGEEHGKVRALIDDRGKQVGLAGPSVPVEVAGLGGLPQSGDKFIVVRDESVAEELVNFRKSKRAIANMSVHGVEIGDDIFQKFSEQRGKSELGVVVKADVQGSMEGILSELEKIKHEEVGVKVLSASVGDIAESDVAMASVSGGVIIGFNVKASSAAISAAEKDGVKILTYDIIYRAIEDIKAMLSKMLKPIYEEEILGTSEVIQIFNLSRVGRVIGNLVRKGIMRRGAKIRILRNGVVIHSDSIKSLKRAKDDIKEAKEGYECGIFLENGFDQAQLKDTIECFIEKEIPRSIE</sequence>
<dbReference type="Gene3D" id="3.40.50.300">
    <property type="entry name" value="P-loop containing nucleotide triphosphate hydrolases"/>
    <property type="match status" value="1"/>
</dbReference>
<dbReference type="NCBIfam" id="TIGR00231">
    <property type="entry name" value="small_GTP"/>
    <property type="match status" value="1"/>
</dbReference>
<evidence type="ECO:0000313" key="11">
    <source>
        <dbReference type="EMBL" id="BDB96272.1"/>
    </source>
</evidence>
<dbReference type="InterPro" id="IPR027417">
    <property type="entry name" value="P-loop_NTPase"/>
</dbReference>
<keyword evidence="3 7" id="KW-0396">Initiation factor</keyword>
<evidence type="ECO:0000256" key="6">
    <source>
        <dbReference type="ARBA" id="ARBA00023134"/>
    </source>
</evidence>
<evidence type="ECO:0000256" key="3">
    <source>
        <dbReference type="ARBA" id="ARBA00022540"/>
    </source>
</evidence>
<dbReference type="Gene3D" id="3.40.50.10050">
    <property type="entry name" value="Translation initiation factor IF- 2, domain 3"/>
    <property type="match status" value="1"/>
</dbReference>
<dbReference type="Proteomes" id="UP001320209">
    <property type="component" value="Chromosome"/>
</dbReference>
<evidence type="ECO:0000256" key="1">
    <source>
        <dbReference type="ARBA" id="ARBA00007733"/>
    </source>
</evidence>
<dbReference type="CDD" id="cd03702">
    <property type="entry name" value="IF2_mtIF2_II"/>
    <property type="match status" value="1"/>
</dbReference>
<dbReference type="SUPFAM" id="SSF52156">
    <property type="entry name" value="Initiation factor IF2/eIF5b, domain 3"/>
    <property type="match status" value="1"/>
</dbReference>
<keyword evidence="12" id="KW-1185">Reference proteome</keyword>